<organism evidence="1 2">
    <name type="scientific">Rhizobium mongolense subsp. loessense</name>
    <dbReference type="NCBI Taxonomy" id="158890"/>
    <lineage>
        <taxon>Bacteria</taxon>
        <taxon>Pseudomonadati</taxon>
        <taxon>Pseudomonadota</taxon>
        <taxon>Alphaproteobacteria</taxon>
        <taxon>Hyphomicrobiales</taxon>
        <taxon>Rhizobiaceae</taxon>
        <taxon>Rhizobium/Agrobacterium group</taxon>
        <taxon>Rhizobium</taxon>
    </lineage>
</organism>
<evidence type="ECO:0000313" key="2">
    <source>
        <dbReference type="Proteomes" id="UP000199542"/>
    </source>
</evidence>
<protein>
    <submittedName>
        <fullName evidence="1">Uncharacterized protein</fullName>
    </submittedName>
</protein>
<proteinExistence type="predicted"/>
<dbReference type="Proteomes" id="UP000199542">
    <property type="component" value="Unassembled WGS sequence"/>
</dbReference>
<name>A0A1G4S0U5_9HYPH</name>
<evidence type="ECO:0000313" key="1">
    <source>
        <dbReference type="EMBL" id="SCW62912.1"/>
    </source>
</evidence>
<dbReference type="EMBL" id="FMTM01000004">
    <property type="protein sequence ID" value="SCW62912.1"/>
    <property type="molecule type" value="Genomic_DNA"/>
</dbReference>
<reference evidence="1 2" key="1">
    <citation type="submission" date="2016-10" db="EMBL/GenBank/DDBJ databases">
        <authorList>
            <person name="de Groot N.N."/>
        </authorList>
    </citation>
    <scope>NUCLEOTIDE SEQUENCE [LARGE SCALE GENOMIC DNA]</scope>
    <source>
        <strain evidence="1 2">CGMCC 1.3401</strain>
    </source>
</reference>
<sequence>MLIRYAPSSIPTIGERRNYRFCRAFIRRTWSLTSLFVTLARFCGPFFVHILDGFEPDCARDQVASAK</sequence>
<accession>A0A1G4S0U5</accession>
<gene>
    <name evidence="1" type="ORF">SAMN02927900_03303</name>
</gene>
<dbReference type="AlphaFoldDB" id="A0A1G4S0U5"/>